<organism evidence="6 7">
    <name type="scientific">Mycena rosella</name>
    <name type="common">Pink bonnet</name>
    <name type="synonym">Agaricus rosellus</name>
    <dbReference type="NCBI Taxonomy" id="1033263"/>
    <lineage>
        <taxon>Eukaryota</taxon>
        <taxon>Fungi</taxon>
        <taxon>Dikarya</taxon>
        <taxon>Basidiomycota</taxon>
        <taxon>Agaricomycotina</taxon>
        <taxon>Agaricomycetes</taxon>
        <taxon>Agaricomycetidae</taxon>
        <taxon>Agaricales</taxon>
        <taxon>Marasmiineae</taxon>
        <taxon>Mycenaceae</taxon>
        <taxon>Mycena</taxon>
    </lineage>
</organism>
<dbReference type="PANTHER" id="PTHR44129">
    <property type="entry name" value="WD REPEAT-CONTAINING PROTEIN POP1"/>
    <property type="match status" value="1"/>
</dbReference>
<dbReference type="InterPro" id="IPR007111">
    <property type="entry name" value="NACHT_NTPase"/>
</dbReference>
<feature type="repeat" description="WD" evidence="3">
    <location>
        <begin position="1020"/>
        <end position="1061"/>
    </location>
</feature>
<feature type="repeat" description="WD" evidence="3">
    <location>
        <begin position="1327"/>
        <end position="1368"/>
    </location>
</feature>
<dbReference type="InterPro" id="IPR019775">
    <property type="entry name" value="WD40_repeat_CS"/>
</dbReference>
<evidence type="ECO:0000313" key="6">
    <source>
        <dbReference type="EMBL" id="KAJ7653443.1"/>
    </source>
</evidence>
<dbReference type="EMBL" id="JARKIE010000335">
    <property type="protein sequence ID" value="KAJ7653443.1"/>
    <property type="molecule type" value="Genomic_DNA"/>
</dbReference>
<feature type="repeat" description="WD" evidence="3">
    <location>
        <begin position="934"/>
        <end position="975"/>
    </location>
</feature>
<feature type="compositionally biased region" description="Low complexity" evidence="4">
    <location>
        <begin position="21"/>
        <end position="38"/>
    </location>
</feature>
<dbReference type="InterPro" id="IPR015943">
    <property type="entry name" value="WD40/YVTN_repeat-like_dom_sf"/>
</dbReference>
<feature type="repeat" description="WD" evidence="3">
    <location>
        <begin position="848"/>
        <end position="889"/>
    </location>
</feature>
<evidence type="ECO:0000256" key="2">
    <source>
        <dbReference type="ARBA" id="ARBA00022737"/>
    </source>
</evidence>
<feature type="repeat" description="WD" evidence="3">
    <location>
        <begin position="1284"/>
        <end position="1325"/>
    </location>
</feature>
<dbReference type="InterPro" id="IPR027417">
    <property type="entry name" value="P-loop_NTPase"/>
</dbReference>
<evidence type="ECO:0000256" key="3">
    <source>
        <dbReference type="PROSITE-ProRule" id="PRU00221"/>
    </source>
</evidence>
<feature type="repeat" description="WD" evidence="3">
    <location>
        <begin position="805"/>
        <end position="846"/>
    </location>
</feature>
<dbReference type="InterPro" id="IPR036322">
    <property type="entry name" value="WD40_repeat_dom_sf"/>
</dbReference>
<feature type="repeat" description="WD" evidence="3">
    <location>
        <begin position="1235"/>
        <end position="1282"/>
    </location>
</feature>
<dbReference type="PROSITE" id="PS50082">
    <property type="entry name" value="WD_REPEATS_2"/>
    <property type="match status" value="14"/>
</dbReference>
<dbReference type="Pfam" id="PF00400">
    <property type="entry name" value="WD40"/>
    <property type="match status" value="10"/>
</dbReference>
<evidence type="ECO:0000256" key="4">
    <source>
        <dbReference type="SAM" id="MobiDB-lite"/>
    </source>
</evidence>
<keyword evidence="2" id="KW-0677">Repeat</keyword>
<dbReference type="SMART" id="SM00320">
    <property type="entry name" value="WD40"/>
    <property type="match status" value="14"/>
</dbReference>
<feature type="repeat" description="WD" evidence="3">
    <location>
        <begin position="1149"/>
        <end position="1190"/>
    </location>
</feature>
<sequence>MKRIRKLLRRRSKSPSATGNPLSARASSAPPSITSSQSPPVPFFTTLTRPVSPLMSPAPLAEELRTSPGQTAWTNLKEVLKAMRDGSDLCPPLKAALVGVTAIMDSIDCVGDVNDEFVRIANNVKGFQGIFSQYASEQEISPAMRSHLDAVILELNSIKGAIDAKTERGRARRTLEAAGDVDKVVIAFKKLGKVIDRFQLTMGLCTEHGVESIAASMALEKLGYVAAADIDAQSPEGCLKGTRVNLLADLRAWSHDPNSPRIFWLDGMAGTGKSAIARSFCRMLRDDKQLGGSFFCLRGDANRGNPNQILPTLALHLARQDLAYKWALLGALDKGISSNANLEIQVENLLEKPLHSAHGGGPPNLVLVIDALDELDGEDATKDLLRRLVAVMPSLCIKLFVTSRPERHIRPHFNTQTDLRRVLRLHDIEDNIVTADISLYLTNHLARIRDESSPMLPPEWASPADIETLTGRAGMLFIYAFTAVKYIGANPRGRLRTLISIKVDTKGPLTKPLDDIYRHILWDAMDPDRRESDEIVLTKQILAAVLTVRKPLSVASLGGLLGVPAWQVREMLDRLHAVIHVPEDDDEGVLSTFHASFGDFLTTTGRVSDEMLINPSAAHAALFSNCIRVMGSELHFNVSKCPTSYFPNTNHELTIPALLQYVCLYWPHHIAAASAAEAPDVDIVVTSSHLNSLQDVFLPKFLFWVEVLSTINQANVASSLIMMALAAKCFARAPLEMTEFLGDANEFVLSSMEAIETSVAHIYLSALPCLRPTSKVAKAFWPKFDCVPQLHPAGIQRRREATLILQGHEHRVNCIAISAEGAHIVSGSDDSTVRVWDARTGEAAMESIRGHTGSVHSVAFSPDGACIASGSDNETIHVWNARTGEAITEPIQGHTDRVRSVVFSPDGVHIASGSDDKTIRVWDARTGEAVMEPIRGHTSSVFSVVFSHDGTRIASGSADKMIRVWDARTGEPITEPIQGHTSRVSSVAFSPDGACIVSGSSDHTIRVWDARTGKAVMEPIEGHTDWVRSVAFSPDGAHIVSSSDDQTICVWDARTGELLTEPIQGHTSRVSSVVFSPDGVRIVSGSEDHTIRVWNARTGEAVTKLIQGHIDWVRSVAFSPDGAHIASGSSDHTIRVWNARTGEAVMEPIRGHTGSVFSVAFSPDGTRIASGSEDHTIHVWDARTGEAVMEPIRGHTGSVFSVVFSPDGAHIASGSSDHTIRVWDARTGKAIMEPIQGHADWVRSVAFSPDGARIVSGSDNMTSSDDTTIRVWDARTGEPVTKPIRGHSSRVSSVAFSPDGACIASGSSDRTIRVWDARTGEAVTEPVQRHTDRVCSVAFSPDGAHIASGSEDRTIRVWDARTGKAVMEPIQGHTNWVLSIAFSPDGTRIASGSSDRTIRVWDARMGVTTAHKFSPSTLDLSAGPITLPHIRDSWIRGPRQELIMWVPPEYRLYLQLPPRFMVIGSARVVVDMSRFVHGTDWVKCCNL</sequence>
<feature type="repeat" description="WD" evidence="3">
    <location>
        <begin position="1370"/>
        <end position="1411"/>
    </location>
</feature>
<dbReference type="Pfam" id="PF23414">
    <property type="entry name" value="Beta-prop_EML_2"/>
    <property type="match status" value="1"/>
</dbReference>
<evidence type="ECO:0000259" key="5">
    <source>
        <dbReference type="PROSITE" id="PS50837"/>
    </source>
</evidence>
<dbReference type="InterPro" id="IPR001680">
    <property type="entry name" value="WD40_rpt"/>
</dbReference>
<dbReference type="Pfam" id="PF24883">
    <property type="entry name" value="NPHP3_N"/>
    <property type="match status" value="1"/>
</dbReference>
<dbReference type="Proteomes" id="UP001221757">
    <property type="component" value="Unassembled WGS sequence"/>
</dbReference>
<dbReference type="CDD" id="cd00200">
    <property type="entry name" value="WD40"/>
    <property type="match status" value="2"/>
</dbReference>
<keyword evidence="7" id="KW-1185">Reference proteome</keyword>
<feature type="repeat" description="WD" evidence="3">
    <location>
        <begin position="891"/>
        <end position="932"/>
    </location>
</feature>
<protein>
    <submittedName>
        <fullName evidence="6">WD40-repeat-containing domain protein</fullName>
    </submittedName>
</protein>
<accession>A0AAD7CMI2</accession>
<dbReference type="SUPFAM" id="SSF50978">
    <property type="entry name" value="WD40 repeat-like"/>
    <property type="match status" value="2"/>
</dbReference>
<name>A0AAD7CMI2_MYCRO</name>
<dbReference type="PROSITE" id="PS00678">
    <property type="entry name" value="WD_REPEATS_1"/>
    <property type="match status" value="12"/>
</dbReference>
<dbReference type="PRINTS" id="PR00320">
    <property type="entry name" value="GPROTEINBRPT"/>
</dbReference>
<feature type="domain" description="NACHT" evidence="5">
    <location>
        <begin position="261"/>
        <end position="405"/>
    </location>
</feature>
<evidence type="ECO:0000313" key="7">
    <source>
        <dbReference type="Proteomes" id="UP001221757"/>
    </source>
</evidence>
<dbReference type="InterPro" id="IPR056884">
    <property type="entry name" value="NPHP3-like_N"/>
</dbReference>
<evidence type="ECO:0000256" key="1">
    <source>
        <dbReference type="ARBA" id="ARBA00022574"/>
    </source>
</evidence>
<dbReference type="Gene3D" id="3.40.50.300">
    <property type="entry name" value="P-loop containing nucleotide triphosphate hydrolases"/>
    <property type="match status" value="1"/>
</dbReference>
<dbReference type="PROSITE" id="PS50294">
    <property type="entry name" value="WD_REPEATS_REGION"/>
    <property type="match status" value="14"/>
</dbReference>
<feature type="repeat" description="WD" evidence="3">
    <location>
        <begin position="1063"/>
        <end position="1104"/>
    </location>
</feature>
<proteinExistence type="predicted"/>
<dbReference type="Gene3D" id="2.130.10.10">
    <property type="entry name" value="YVTN repeat-like/Quinoprotein amine dehydrogenase"/>
    <property type="match status" value="5"/>
</dbReference>
<dbReference type="InterPro" id="IPR050349">
    <property type="entry name" value="WD_LIS1/nudF_dynein_reg"/>
</dbReference>
<dbReference type="InterPro" id="IPR055442">
    <property type="entry name" value="Beta-prop_EML-like_2nd"/>
</dbReference>
<keyword evidence="1 3" id="KW-0853">WD repeat</keyword>
<feature type="compositionally biased region" description="Basic residues" evidence="4">
    <location>
        <begin position="1"/>
        <end position="13"/>
    </location>
</feature>
<feature type="repeat" description="WD" evidence="3">
    <location>
        <begin position="977"/>
        <end position="1018"/>
    </location>
</feature>
<gene>
    <name evidence="6" type="ORF">B0H17DRAFT_396677</name>
</gene>
<reference evidence="6" key="1">
    <citation type="submission" date="2023-03" db="EMBL/GenBank/DDBJ databases">
        <title>Massive genome expansion in bonnet fungi (Mycena s.s.) driven by repeated elements and novel gene families across ecological guilds.</title>
        <authorList>
            <consortium name="Lawrence Berkeley National Laboratory"/>
            <person name="Harder C.B."/>
            <person name="Miyauchi S."/>
            <person name="Viragh M."/>
            <person name="Kuo A."/>
            <person name="Thoen E."/>
            <person name="Andreopoulos B."/>
            <person name="Lu D."/>
            <person name="Skrede I."/>
            <person name="Drula E."/>
            <person name="Henrissat B."/>
            <person name="Morin E."/>
            <person name="Kohler A."/>
            <person name="Barry K."/>
            <person name="LaButti K."/>
            <person name="Morin E."/>
            <person name="Salamov A."/>
            <person name="Lipzen A."/>
            <person name="Mereny Z."/>
            <person name="Hegedus B."/>
            <person name="Baldrian P."/>
            <person name="Stursova M."/>
            <person name="Weitz H."/>
            <person name="Taylor A."/>
            <person name="Grigoriev I.V."/>
            <person name="Nagy L.G."/>
            <person name="Martin F."/>
            <person name="Kauserud H."/>
        </authorList>
    </citation>
    <scope>NUCLEOTIDE SEQUENCE</scope>
    <source>
        <strain evidence="6">CBHHK067</strain>
    </source>
</reference>
<dbReference type="SUPFAM" id="SSF52540">
    <property type="entry name" value="P-loop containing nucleoside triphosphate hydrolases"/>
    <property type="match status" value="1"/>
</dbReference>
<feature type="repeat" description="WD" evidence="3">
    <location>
        <begin position="1192"/>
        <end position="1233"/>
    </location>
</feature>
<dbReference type="PROSITE" id="PS50837">
    <property type="entry name" value="NACHT"/>
    <property type="match status" value="1"/>
</dbReference>
<feature type="repeat" description="WD" evidence="3">
    <location>
        <begin position="1106"/>
        <end position="1147"/>
    </location>
</feature>
<comment type="caution">
    <text evidence="6">The sequence shown here is derived from an EMBL/GenBank/DDBJ whole genome shotgun (WGS) entry which is preliminary data.</text>
</comment>
<dbReference type="InterPro" id="IPR020472">
    <property type="entry name" value="WD40_PAC1"/>
</dbReference>
<feature type="region of interest" description="Disordered" evidence="4">
    <location>
        <begin position="1"/>
        <end position="44"/>
    </location>
</feature>